<evidence type="ECO:0000313" key="3">
    <source>
        <dbReference type="Proteomes" id="UP000224854"/>
    </source>
</evidence>
<name>A0A2C5YTD9_9HYPO</name>
<accession>A0A2C5YTD9</accession>
<feature type="compositionally biased region" description="Polar residues" evidence="1">
    <location>
        <begin position="279"/>
        <end position="299"/>
    </location>
</feature>
<evidence type="ECO:0000256" key="1">
    <source>
        <dbReference type="SAM" id="MobiDB-lite"/>
    </source>
</evidence>
<protein>
    <submittedName>
        <fullName evidence="2">Uncharacterized protein</fullName>
    </submittedName>
</protein>
<evidence type="ECO:0000313" key="2">
    <source>
        <dbReference type="EMBL" id="PHH81378.1"/>
    </source>
</evidence>
<feature type="region of interest" description="Disordered" evidence="1">
    <location>
        <begin position="279"/>
        <end position="305"/>
    </location>
</feature>
<feature type="region of interest" description="Disordered" evidence="1">
    <location>
        <begin position="1"/>
        <end position="34"/>
    </location>
</feature>
<gene>
    <name evidence="2" type="ORF">CDD82_905</name>
</gene>
<dbReference type="Proteomes" id="UP000224854">
    <property type="component" value="Unassembled WGS sequence"/>
</dbReference>
<feature type="compositionally biased region" description="Polar residues" evidence="1">
    <location>
        <begin position="98"/>
        <end position="110"/>
    </location>
</feature>
<feature type="compositionally biased region" description="Basic and acidic residues" evidence="1">
    <location>
        <begin position="18"/>
        <end position="33"/>
    </location>
</feature>
<feature type="compositionally biased region" description="Low complexity" evidence="1">
    <location>
        <begin position="179"/>
        <end position="188"/>
    </location>
</feature>
<feature type="compositionally biased region" description="Polar residues" evidence="1">
    <location>
        <begin position="194"/>
        <end position="211"/>
    </location>
</feature>
<reference evidence="2 3" key="1">
    <citation type="submission" date="2017-06" db="EMBL/GenBank/DDBJ databases">
        <title>Ant-infecting Ophiocordyceps genomes reveal a high diversity of potential behavioral manipulation genes and a possible major role for enterotoxins.</title>
        <authorList>
            <person name="De Bekker C."/>
            <person name="Evans H.C."/>
            <person name="Brachmann A."/>
            <person name="Hughes D.P."/>
        </authorList>
    </citation>
    <scope>NUCLEOTIDE SEQUENCE [LARGE SCALE GENOMIC DNA]</scope>
    <source>
        <strain evidence="2 3">1348a</strain>
    </source>
</reference>
<sequence>MPTTQQHRASISAPSKHIAVETHESTLDTRHEPSTVAKAARRLSAGFYSSNRRAAKTASLITTNSLLASEPTSSSSKFLRKHSFPSFGRSKSPPSLLPTRNSPPALTGRTTSRDKDSPSQVAPALGPDAKRQRALDPSTKLPKSKTLGVLSDLKSSISRPNFTGIAYPSRRSTASLGIAASLQSSSSQPPHATHQPTSHLFQPSASCQTLRSAPRPPTPSQIPVPAAASPLHAKQTRKLQAPLQPQHYPTARMSMPLLQAPPVPPRRRPSAQDTLEIHATSSTSVPKRNSANTLNQPAGCSTPEPGLAQVTTAQPLAYWTGRFSSLNDKYMNKENMPDTLLALRSGLIAQNRLLAHPQTVGSDDARHLHIFARLEFLCATDEARLSLRQFQQTFARRFKRPLLLPKDGTMDGRDRGLVARFFGNRRSASEGRLLSGQHQQSDMEPTTCRDISQSSTSALLRCLYGSGVPSTTLWQQEPRRYRIWIQTMM</sequence>
<organism evidence="2 3">
    <name type="scientific">Ophiocordyceps australis</name>
    <dbReference type="NCBI Taxonomy" id="1399860"/>
    <lineage>
        <taxon>Eukaryota</taxon>
        <taxon>Fungi</taxon>
        <taxon>Dikarya</taxon>
        <taxon>Ascomycota</taxon>
        <taxon>Pezizomycotina</taxon>
        <taxon>Sordariomycetes</taxon>
        <taxon>Hypocreomycetidae</taxon>
        <taxon>Hypocreales</taxon>
        <taxon>Ophiocordycipitaceae</taxon>
        <taxon>Ophiocordyceps</taxon>
    </lineage>
</organism>
<keyword evidence="3" id="KW-1185">Reference proteome</keyword>
<dbReference type="AlphaFoldDB" id="A0A2C5YTD9"/>
<proteinExistence type="predicted"/>
<feature type="region of interest" description="Disordered" evidence="1">
    <location>
        <begin position="179"/>
        <end position="241"/>
    </location>
</feature>
<dbReference type="EMBL" id="NJEU01000124">
    <property type="protein sequence ID" value="PHH81378.1"/>
    <property type="molecule type" value="Genomic_DNA"/>
</dbReference>
<dbReference type="OrthoDB" id="4927171at2759"/>
<comment type="caution">
    <text evidence="2">The sequence shown here is derived from an EMBL/GenBank/DDBJ whole genome shotgun (WGS) entry which is preliminary data.</text>
</comment>
<feature type="region of interest" description="Disordered" evidence="1">
    <location>
        <begin position="70"/>
        <end position="147"/>
    </location>
</feature>
<feature type="compositionally biased region" description="Polar residues" evidence="1">
    <location>
        <begin position="1"/>
        <end position="13"/>
    </location>
</feature>